<proteinExistence type="inferred from homology"/>
<evidence type="ECO:0000256" key="3">
    <source>
        <dbReference type="RuleBase" id="RU000363"/>
    </source>
</evidence>
<dbReference type="Gene3D" id="3.40.50.720">
    <property type="entry name" value="NAD(P)-binding Rossmann-like Domain"/>
    <property type="match status" value="1"/>
</dbReference>
<feature type="domain" description="Ketoreductase" evidence="4">
    <location>
        <begin position="7"/>
        <end position="198"/>
    </location>
</feature>
<dbReference type="EMBL" id="JAFBCL010000001">
    <property type="protein sequence ID" value="MBM7814881.1"/>
    <property type="molecule type" value="Genomic_DNA"/>
</dbReference>
<keyword evidence="6" id="KW-1185">Reference proteome</keyword>
<keyword evidence="2" id="KW-0560">Oxidoreductase</keyword>
<dbReference type="InterPro" id="IPR057326">
    <property type="entry name" value="KR_dom"/>
</dbReference>
<dbReference type="InterPro" id="IPR020904">
    <property type="entry name" value="Sc_DH/Rdtase_CS"/>
</dbReference>
<organism evidence="5 6">
    <name type="scientific">Saccharothrix algeriensis</name>
    <dbReference type="NCBI Taxonomy" id="173560"/>
    <lineage>
        <taxon>Bacteria</taxon>
        <taxon>Bacillati</taxon>
        <taxon>Actinomycetota</taxon>
        <taxon>Actinomycetes</taxon>
        <taxon>Pseudonocardiales</taxon>
        <taxon>Pseudonocardiaceae</taxon>
        <taxon>Saccharothrix</taxon>
    </lineage>
</organism>
<protein>
    <submittedName>
        <fullName evidence="5">NAD(P)-dependent dehydrogenase (Short-subunit alcohol dehydrogenase family)</fullName>
    </submittedName>
</protein>
<evidence type="ECO:0000256" key="1">
    <source>
        <dbReference type="ARBA" id="ARBA00006484"/>
    </source>
</evidence>
<dbReference type="PROSITE" id="PS00061">
    <property type="entry name" value="ADH_SHORT"/>
    <property type="match status" value="1"/>
</dbReference>
<dbReference type="SMART" id="SM00822">
    <property type="entry name" value="PKS_KR"/>
    <property type="match status" value="1"/>
</dbReference>
<dbReference type="PANTHER" id="PTHR44196:SF1">
    <property type="entry name" value="DEHYDROGENASE_REDUCTASE SDR FAMILY MEMBER 7B"/>
    <property type="match status" value="1"/>
</dbReference>
<name>A0ABS2SF59_9PSEU</name>
<dbReference type="PANTHER" id="PTHR44196">
    <property type="entry name" value="DEHYDROGENASE/REDUCTASE SDR FAMILY MEMBER 7B"/>
    <property type="match status" value="1"/>
</dbReference>
<gene>
    <name evidence="5" type="ORF">JOE68_005746</name>
</gene>
<evidence type="ECO:0000313" key="6">
    <source>
        <dbReference type="Proteomes" id="UP001195724"/>
    </source>
</evidence>
<dbReference type="PRINTS" id="PR00081">
    <property type="entry name" value="GDHRDH"/>
</dbReference>
<evidence type="ECO:0000313" key="5">
    <source>
        <dbReference type="EMBL" id="MBM7814881.1"/>
    </source>
</evidence>
<comment type="caution">
    <text evidence="5">The sequence shown here is derived from an EMBL/GenBank/DDBJ whole genome shotgun (WGS) entry which is preliminary data.</text>
</comment>
<dbReference type="InterPro" id="IPR002347">
    <property type="entry name" value="SDR_fam"/>
</dbReference>
<accession>A0ABS2SF59</accession>
<dbReference type="InterPro" id="IPR036291">
    <property type="entry name" value="NAD(P)-bd_dom_sf"/>
</dbReference>
<dbReference type="SUPFAM" id="SSF51735">
    <property type="entry name" value="NAD(P)-binding Rossmann-fold domains"/>
    <property type="match status" value="1"/>
</dbReference>
<evidence type="ECO:0000259" key="4">
    <source>
        <dbReference type="SMART" id="SM00822"/>
    </source>
</evidence>
<sequence>MGAYAGRVAVITGAGSGIGRALALALAARGARLALSDLDADAVGETGQRCRSLGAVARVDVLDVTDRCAVAAYPEPVVAGFGRVDAVFAVAGVIHVGALVDSEVADVEHVLDVNVRGVVRTAAAFLPHLIASGDGRLVTVSSAFGLAGVPYYSAYSASKAAVRGFTAALRQELVADGHPVAVTCVVPGGVRTPIMRHGRYAAGEDPAAVAAVFDRRIARTDAGAAARAILRGAERRRAEVLVGPDAQVVSWLVRLLGSSYQNVLPRLLRGGSPRR</sequence>
<dbReference type="Pfam" id="PF00106">
    <property type="entry name" value="adh_short"/>
    <property type="match status" value="1"/>
</dbReference>
<dbReference type="RefSeq" id="WP_204845467.1">
    <property type="nucleotide sequence ID" value="NZ_JAFBCL010000001.1"/>
</dbReference>
<reference evidence="5 6" key="1">
    <citation type="submission" date="2021-01" db="EMBL/GenBank/DDBJ databases">
        <title>Sequencing the genomes of 1000 actinobacteria strains.</title>
        <authorList>
            <person name="Klenk H.-P."/>
        </authorList>
    </citation>
    <scope>NUCLEOTIDE SEQUENCE [LARGE SCALE GENOMIC DNA]</scope>
    <source>
        <strain evidence="5 6">DSM 44581</strain>
    </source>
</reference>
<comment type="similarity">
    <text evidence="1 3">Belongs to the short-chain dehydrogenases/reductases (SDR) family.</text>
</comment>
<evidence type="ECO:0000256" key="2">
    <source>
        <dbReference type="ARBA" id="ARBA00023002"/>
    </source>
</evidence>
<dbReference type="Proteomes" id="UP001195724">
    <property type="component" value="Unassembled WGS sequence"/>
</dbReference>
<dbReference type="PRINTS" id="PR00080">
    <property type="entry name" value="SDRFAMILY"/>
</dbReference>